<keyword evidence="1" id="KW-0732">Signal</keyword>
<dbReference type="Pfam" id="PF23951">
    <property type="entry name" value="DUF7282"/>
    <property type="match status" value="1"/>
</dbReference>
<feature type="domain" description="DUF7282" evidence="2">
    <location>
        <begin position="27"/>
        <end position="132"/>
    </location>
</feature>
<feature type="chain" id="PRO_5004207256" description="DUF7282 domain-containing protein" evidence="1">
    <location>
        <begin position="25"/>
        <end position="330"/>
    </location>
</feature>
<dbReference type="Proteomes" id="UP000003635">
    <property type="component" value="Unassembled WGS sequence"/>
</dbReference>
<dbReference type="RefSeq" id="WP_007256796.1">
    <property type="nucleotide sequence ID" value="NZ_CH724109.1"/>
</dbReference>
<dbReference type="eggNOG" id="ENOG50336CB">
    <property type="taxonomic scope" value="Bacteria"/>
</dbReference>
<dbReference type="InterPro" id="IPR055706">
    <property type="entry name" value="Slg1/2_DUF7282"/>
</dbReference>
<protein>
    <recommendedName>
        <fullName evidence="2">DUF7282 domain-containing protein</fullName>
    </recommendedName>
</protein>
<sequence length="330" mass="35379">MTTRFMNTTAAAALAAAIAAPAAAQNMIDTSDVMVDGADATFSSVSIEQDGYLVLHTMQDGEVVVPQSIGSTPISAGDNSDVTVTAEYPLVEGENYVAMLHVESNGNSTYDFGPGNTDVDTPVVVDGAPVTSSFAGSGTMMDEASADGMNDNAMDGDMAMADLEAHIAGWPEASQKAAMEMWDKYGAPDEMAETLLIWHDTGPFVRSYVYGEAIDHDWPAPHQDVLEQFIHYDVPADKFDELAMFDGSIIAERTRAEMSARCHSEFANLIALNLGNDVVTGEKTVEEARAAYEEAVREHMAGNSPEIAQRLTFEPAQQDITNSDEAVIDM</sequence>
<evidence type="ECO:0000313" key="4">
    <source>
        <dbReference type="Proteomes" id="UP000003635"/>
    </source>
</evidence>
<comment type="caution">
    <text evidence="3">The sequence shown here is derived from an EMBL/GenBank/DDBJ whole genome shotgun (WGS) entry which is preliminary data.</text>
</comment>
<evidence type="ECO:0000259" key="2">
    <source>
        <dbReference type="Pfam" id="PF23951"/>
    </source>
</evidence>
<dbReference type="AlphaFoldDB" id="Q2CF61"/>
<accession>Q2CF61</accession>
<gene>
    <name evidence="3" type="ORF">OG2516_17595</name>
</gene>
<evidence type="ECO:0000256" key="1">
    <source>
        <dbReference type="SAM" id="SignalP"/>
    </source>
</evidence>
<dbReference type="EMBL" id="AAOT01000014">
    <property type="protein sequence ID" value="EAR51266.1"/>
    <property type="molecule type" value="Genomic_DNA"/>
</dbReference>
<dbReference type="OrthoDB" id="7605232at2"/>
<proteinExistence type="predicted"/>
<keyword evidence="4" id="KW-1185">Reference proteome</keyword>
<feature type="signal peptide" evidence="1">
    <location>
        <begin position="1"/>
        <end position="24"/>
    </location>
</feature>
<dbReference type="HOGENOM" id="CLU_841538_0_0_5"/>
<name>Q2CF61_OCEGH</name>
<reference evidence="3 4" key="1">
    <citation type="journal article" date="2010" name="J. Bacteriol.">
        <title>Genome sequences of Oceanicola granulosus HTCC2516(T) and Oceanicola batsensis HTCC2597(TDelta).</title>
        <authorList>
            <person name="Thrash J.C."/>
            <person name="Cho J.C."/>
            <person name="Vergin K.L."/>
            <person name="Giovannoni S.J."/>
        </authorList>
    </citation>
    <scope>NUCLEOTIDE SEQUENCE [LARGE SCALE GENOMIC DNA]</scope>
    <source>
        <strain evidence="4">ATCC BAA-861 / DSM 15982 / KCTC 12143 / HTCC2516</strain>
    </source>
</reference>
<organism evidence="3 4">
    <name type="scientific">Oceanicola granulosus (strain ATCC BAA-861 / DSM 15982 / KCTC 12143 / HTCC2516)</name>
    <dbReference type="NCBI Taxonomy" id="314256"/>
    <lineage>
        <taxon>Bacteria</taxon>
        <taxon>Pseudomonadati</taxon>
        <taxon>Pseudomonadota</taxon>
        <taxon>Alphaproteobacteria</taxon>
        <taxon>Rhodobacterales</taxon>
        <taxon>Roseobacteraceae</taxon>
        <taxon>Oceanicola</taxon>
    </lineage>
</organism>
<evidence type="ECO:0000313" key="3">
    <source>
        <dbReference type="EMBL" id="EAR51266.1"/>
    </source>
</evidence>